<dbReference type="InterPro" id="IPR013324">
    <property type="entry name" value="RNA_pol_sigma_r3/r4-like"/>
</dbReference>
<dbReference type="SUPFAM" id="SSF88659">
    <property type="entry name" value="Sigma3 and sigma4 domains of RNA polymerase sigma factors"/>
    <property type="match status" value="1"/>
</dbReference>
<sequence length="164" mass="18363">MTTGDWFAGLYQGSYRSLVLTAYALTGDLGEAEEITQEAFVVAYGRRHRVLRADSPEAWIRTVVVNLARRRWRRRAMLDRILRRGHADPDPPPEPTGEHLDLHAAIRALGREHQAAVVLHYLADLPVDEVASILDVPVGTVKSRLSRARAALAEQLRESEVDHA</sequence>
<evidence type="ECO:0000256" key="5">
    <source>
        <dbReference type="ARBA" id="ARBA00023163"/>
    </source>
</evidence>
<dbReference type="InterPro" id="IPR039425">
    <property type="entry name" value="RNA_pol_sigma-70-like"/>
</dbReference>
<dbReference type="Proteomes" id="UP001156441">
    <property type="component" value="Unassembled WGS sequence"/>
</dbReference>
<evidence type="ECO:0000259" key="7">
    <source>
        <dbReference type="Pfam" id="PF04542"/>
    </source>
</evidence>
<evidence type="ECO:0000313" key="9">
    <source>
        <dbReference type="EMBL" id="MCT2587127.1"/>
    </source>
</evidence>
<dbReference type="EMBL" id="JAFFZE010000023">
    <property type="protein sequence ID" value="MCT2587127.1"/>
    <property type="molecule type" value="Genomic_DNA"/>
</dbReference>
<dbReference type="Pfam" id="PF04542">
    <property type="entry name" value="Sigma70_r2"/>
    <property type="match status" value="1"/>
</dbReference>
<evidence type="ECO:0000256" key="4">
    <source>
        <dbReference type="ARBA" id="ARBA00023125"/>
    </source>
</evidence>
<dbReference type="PANTHER" id="PTHR43133">
    <property type="entry name" value="RNA POLYMERASE ECF-TYPE SIGMA FACTO"/>
    <property type="match status" value="1"/>
</dbReference>
<dbReference type="InterPro" id="IPR013325">
    <property type="entry name" value="RNA_pol_sigma_r2"/>
</dbReference>
<dbReference type="InterPro" id="IPR014325">
    <property type="entry name" value="RNA_pol_sigma-E_actinobac"/>
</dbReference>
<keyword evidence="4 6" id="KW-0238">DNA-binding</keyword>
<dbReference type="Gene3D" id="1.10.1740.10">
    <property type="match status" value="1"/>
</dbReference>
<organism evidence="9 10">
    <name type="scientific">Actinophytocola gossypii</name>
    <dbReference type="NCBI Taxonomy" id="2812003"/>
    <lineage>
        <taxon>Bacteria</taxon>
        <taxon>Bacillati</taxon>
        <taxon>Actinomycetota</taxon>
        <taxon>Actinomycetes</taxon>
        <taxon>Pseudonocardiales</taxon>
        <taxon>Pseudonocardiaceae</taxon>
    </lineage>
</organism>
<feature type="domain" description="RNA polymerase sigma factor 70 region 4 type 2" evidence="8">
    <location>
        <begin position="100"/>
        <end position="152"/>
    </location>
</feature>
<accession>A0ABT2JGX3</accession>
<reference evidence="9 10" key="1">
    <citation type="submission" date="2021-02" db="EMBL/GenBank/DDBJ databases">
        <title>Actinophytocola xerophila sp. nov., isolated from soil of cotton cropping field.</title>
        <authorList>
            <person name="Huang R."/>
            <person name="Chen X."/>
            <person name="Ge X."/>
            <person name="Liu W."/>
        </authorList>
    </citation>
    <scope>NUCLEOTIDE SEQUENCE [LARGE SCALE GENOMIC DNA]</scope>
    <source>
        <strain evidence="9 10">S1-96</strain>
    </source>
</reference>
<evidence type="ECO:0000259" key="8">
    <source>
        <dbReference type="Pfam" id="PF08281"/>
    </source>
</evidence>
<dbReference type="InterPro" id="IPR036388">
    <property type="entry name" value="WH-like_DNA-bd_sf"/>
</dbReference>
<dbReference type="CDD" id="cd06171">
    <property type="entry name" value="Sigma70_r4"/>
    <property type="match status" value="1"/>
</dbReference>
<evidence type="ECO:0000256" key="1">
    <source>
        <dbReference type="ARBA" id="ARBA00010641"/>
    </source>
</evidence>
<dbReference type="PROSITE" id="PS01063">
    <property type="entry name" value="SIGMA70_ECF"/>
    <property type="match status" value="1"/>
</dbReference>
<proteinExistence type="inferred from homology"/>
<keyword evidence="10" id="KW-1185">Reference proteome</keyword>
<comment type="caution">
    <text evidence="9">The sequence shown here is derived from an EMBL/GenBank/DDBJ whole genome shotgun (WGS) entry which is preliminary data.</text>
</comment>
<dbReference type="RefSeq" id="WP_260195014.1">
    <property type="nucleotide sequence ID" value="NZ_JAFFZE010000023.1"/>
</dbReference>
<evidence type="ECO:0000256" key="3">
    <source>
        <dbReference type="ARBA" id="ARBA00023082"/>
    </source>
</evidence>
<evidence type="ECO:0000256" key="6">
    <source>
        <dbReference type="RuleBase" id="RU000716"/>
    </source>
</evidence>
<gene>
    <name evidence="9" type="ORF">JT362_28780</name>
</gene>
<dbReference type="NCBIfam" id="TIGR02983">
    <property type="entry name" value="SigE-fam_strep"/>
    <property type="match status" value="1"/>
</dbReference>
<keyword evidence="5 6" id="KW-0804">Transcription</keyword>
<dbReference type="NCBIfam" id="TIGR02937">
    <property type="entry name" value="sigma70-ECF"/>
    <property type="match status" value="1"/>
</dbReference>
<name>A0ABT2JGX3_9PSEU</name>
<dbReference type="InterPro" id="IPR007627">
    <property type="entry name" value="RNA_pol_sigma70_r2"/>
</dbReference>
<dbReference type="Pfam" id="PF08281">
    <property type="entry name" value="Sigma70_r4_2"/>
    <property type="match status" value="1"/>
</dbReference>
<keyword evidence="2 6" id="KW-0805">Transcription regulation</keyword>
<comment type="similarity">
    <text evidence="1 6">Belongs to the sigma-70 factor family. ECF subfamily.</text>
</comment>
<evidence type="ECO:0000256" key="2">
    <source>
        <dbReference type="ARBA" id="ARBA00023015"/>
    </source>
</evidence>
<dbReference type="InterPro" id="IPR013249">
    <property type="entry name" value="RNA_pol_sigma70_r4_t2"/>
</dbReference>
<feature type="domain" description="RNA polymerase sigma-70 region 2" evidence="7">
    <location>
        <begin position="11"/>
        <end position="76"/>
    </location>
</feature>
<dbReference type="Gene3D" id="1.10.10.10">
    <property type="entry name" value="Winged helix-like DNA-binding domain superfamily/Winged helix DNA-binding domain"/>
    <property type="match status" value="1"/>
</dbReference>
<protein>
    <recommendedName>
        <fullName evidence="6">RNA polymerase sigma factor</fullName>
    </recommendedName>
</protein>
<dbReference type="PANTHER" id="PTHR43133:SF50">
    <property type="entry name" value="ECF RNA POLYMERASE SIGMA FACTOR SIGM"/>
    <property type="match status" value="1"/>
</dbReference>
<evidence type="ECO:0000313" key="10">
    <source>
        <dbReference type="Proteomes" id="UP001156441"/>
    </source>
</evidence>
<keyword evidence="3 6" id="KW-0731">Sigma factor</keyword>
<dbReference type="SUPFAM" id="SSF88946">
    <property type="entry name" value="Sigma2 domain of RNA polymerase sigma factors"/>
    <property type="match status" value="1"/>
</dbReference>
<dbReference type="InterPro" id="IPR000838">
    <property type="entry name" value="RNA_pol_sigma70_ECF_CS"/>
</dbReference>
<dbReference type="InterPro" id="IPR014284">
    <property type="entry name" value="RNA_pol_sigma-70_dom"/>
</dbReference>